<protein>
    <recommendedName>
        <fullName evidence="4">DUF4283 domain-containing protein</fullName>
    </recommendedName>
</protein>
<feature type="region of interest" description="Disordered" evidence="1">
    <location>
        <begin position="117"/>
        <end position="139"/>
    </location>
</feature>
<sequence>MDYKNVLLNGPWMVYGHAVYAQPWIDNFRPSSDERKQVVVWIQFQGFPQGRYHSQSLRILGNLVGITVKIDPNTAKSMRGKVLKVVVAIDLSKPRKYFVVLQKEKIRATNTSVAIVRPDQPPTKHAPISPRRQAPHCPNRRWPSLPNLLAIG</sequence>
<gene>
    <name evidence="2" type="ORF">Tsubulata_039459</name>
</gene>
<evidence type="ECO:0000256" key="1">
    <source>
        <dbReference type="SAM" id="MobiDB-lite"/>
    </source>
</evidence>
<proteinExistence type="predicted"/>
<keyword evidence="3" id="KW-1185">Reference proteome</keyword>
<dbReference type="PANTHER" id="PTHR31286:SF99">
    <property type="entry name" value="DUF4283 DOMAIN-CONTAINING PROTEIN"/>
    <property type="match status" value="1"/>
</dbReference>
<reference evidence="2" key="1">
    <citation type="submission" date="2022-02" db="EMBL/GenBank/DDBJ databases">
        <authorList>
            <person name="Henning P.M."/>
            <person name="McCubbin A.G."/>
            <person name="Shore J.S."/>
        </authorList>
    </citation>
    <scope>NUCLEOTIDE SEQUENCE</scope>
    <source>
        <strain evidence="2">F60SS</strain>
        <tissue evidence="2">Leaves</tissue>
    </source>
</reference>
<dbReference type="PANTHER" id="PTHR31286">
    <property type="entry name" value="GLYCINE-RICH CELL WALL STRUCTURAL PROTEIN 1.8-LIKE"/>
    <property type="match status" value="1"/>
</dbReference>
<evidence type="ECO:0008006" key="4">
    <source>
        <dbReference type="Google" id="ProtNLM"/>
    </source>
</evidence>
<dbReference type="InterPro" id="IPR040256">
    <property type="entry name" value="At4g02000-like"/>
</dbReference>
<evidence type="ECO:0000313" key="2">
    <source>
        <dbReference type="EMBL" id="KAJ4822664.1"/>
    </source>
</evidence>
<dbReference type="AlphaFoldDB" id="A0A9Q0F0C5"/>
<organism evidence="2 3">
    <name type="scientific">Turnera subulata</name>
    <dbReference type="NCBI Taxonomy" id="218843"/>
    <lineage>
        <taxon>Eukaryota</taxon>
        <taxon>Viridiplantae</taxon>
        <taxon>Streptophyta</taxon>
        <taxon>Embryophyta</taxon>
        <taxon>Tracheophyta</taxon>
        <taxon>Spermatophyta</taxon>
        <taxon>Magnoliopsida</taxon>
        <taxon>eudicotyledons</taxon>
        <taxon>Gunneridae</taxon>
        <taxon>Pentapetalae</taxon>
        <taxon>rosids</taxon>
        <taxon>fabids</taxon>
        <taxon>Malpighiales</taxon>
        <taxon>Passifloraceae</taxon>
        <taxon>Turnera</taxon>
    </lineage>
</organism>
<dbReference type="Proteomes" id="UP001141552">
    <property type="component" value="Unassembled WGS sequence"/>
</dbReference>
<accession>A0A9Q0F0C5</accession>
<reference evidence="2" key="2">
    <citation type="journal article" date="2023" name="Plants (Basel)">
        <title>Annotation of the Turnera subulata (Passifloraceae) Draft Genome Reveals the S-Locus Evolved after the Divergence of Turneroideae from Passifloroideae in a Stepwise Manner.</title>
        <authorList>
            <person name="Henning P.M."/>
            <person name="Roalson E.H."/>
            <person name="Mir W."/>
            <person name="McCubbin A.G."/>
            <person name="Shore J.S."/>
        </authorList>
    </citation>
    <scope>NUCLEOTIDE SEQUENCE</scope>
    <source>
        <strain evidence="2">F60SS</strain>
    </source>
</reference>
<evidence type="ECO:0000313" key="3">
    <source>
        <dbReference type="Proteomes" id="UP001141552"/>
    </source>
</evidence>
<name>A0A9Q0F0C5_9ROSI</name>
<dbReference type="EMBL" id="JAKUCV010007609">
    <property type="protein sequence ID" value="KAJ4822664.1"/>
    <property type="molecule type" value="Genomic_DNA"/>
</dbReference>
<comment type="caution">
    <text evidence="2">The sequence shown here is derived from an EMBL/GenBank/DDBJ whole genome shotgun (WGS) entry which is preliminary data.</text>
</comment>